<organism evidence="2 3">
    <name type="scientific">Magnaporthiopsis poae (strain ATCC 64411 / 73-15)</name>
    <name type="common">Kentucky bluegrass fungus</name>
    <name type="synonym">Magnaporthe poae</name>
    <dbReference type="NCBI Taxonomy" id="644358"/>
    <lineage>
        <taxon>Eukaryota</taxon>
        <taxon>Fungi</taxon>
        <taxon>Dikarya</taxon>
        <taxon>Ascomycota</taxon>
        <taxon>Pezizomycotina</taxon>
        <taxon>Sordariomycetes</taxon>
        <taxon>Sordariomycetidae</taxon>
        <taxon>Magnaporthales</taxon>
        <taxon>Magnaporthaceae</taxon>
        <taxon>Magnaporthiopsis</taxon>
    </lineage>
</organism>
<proteinExistence type="predicted"/>
<keyword evidence="3" id="KW-1185">Reference proteome</keyword>
<reference evidence="3" key="1">
    <citation type="submission" date="2010-05" db="EMBL/GenBank/DDBJ databases">
        <title>The genome sequence of Magnaporthe poae strain ATCC 64411.</title>
        <authorList>
            <person name="Ma L.-J."/>
            <person name="Dead R."/>
            <person name="Young S."/>
            <person name="Zeng Q."/>
            <person name="Koehrsen M."/>
            <person name="Alvarado L."/>
            <person name="Berlin A."/>
            <person name="Chapman S.B."/>
            <person name="Chen Z."/>
            <person name="Freedman E."/>
            <person name="Gellesch M."/>
            <person name="Goldberg J."/>
            <person name="Griggs A."/>
            <person name="Gujja S."/>
            <person name="Heilman E.R."/>
            <person name="Heiman D."/>
            <person name="Hepburn T."/>
            <person name="Howarth C."/>
            <person name="Jen D."/>
            <person name="Larson L."/>
            <person name="Mehta T."/>
            <person name="Neiman D."/>
            <person name="Pearson M."/>
            <person name="Roberts A."/>
            <person name="Saif S."/>
            <person name="Shea T."/>
            <person name="Shenoy N."/>
            <person name="Sisk P."/>
            <person name="Stolte C."/>
            <person name="Sykes S."/>
            <person name="Walk T."/>
            <person name="White J."/>
            <person name="Yandava C."/>
            <person name="Haas B."/>
            <person name="Nusbaum C."/>
            <person name="Birren B."/>
        </authorList>
    </citation>
    <scope>NUCLEOTIDE SEQUENCE [LARGE SCALE GENOMIC DNA]</scope>
    <source>
        <strain evidence="3">ATCC 64411 / 73-15</strain>
    </source>
</reference>
<evidence type="ECO:0000313" key="2">
    <source>
        <dbReference type="EnsemblFungi" id="MAPG_11323T0"/>
    </source>
</evidence>
<dbReference type="EMBL" id="ADBL01002788">
    <property type="status" value="NOT_ANNOTATED_CDS"/>
    <property type="molecule type" value="Genomic_DNA"/>
</dbReference>
<reference evidence="1" key="3">
    <citation type="submission" date="2011-03" db="EMBL/GenBank/DDBJ databases">
        <title>Annotation of Magnaporthe poae ATCC 64411.</title>
        <authorList>
            <person name="Ma L.-J."/>
            <person name="Dead R."/>
            <person name="Young S.K."/>
            <person name="Zeng Q."/>
            <person name="Gargeya S."/>
            <person name="Fitzgerald M."/>
            <person name="Haas B."/>
            <person name="Abouelleil A."/>
            <person name="Alvarado L."/>
            <person name="Arachchi H.M."/>
            <person name="Berlin A."/>
            <person name="Brown A."/>
            <person name="Chapman S.B."/>
            <person name="Chen Z."/>
            <person name="Dunbar C."/>
            <person name="Freedman E."/>
            <person name="Gearin G."/>
            <person name="Gellesch M."/>
            <person name="Goldberg J."/>
            <person name="Griggs A."/>
            <person name="Gujja S."/>
            <person name="Heiman D."/>
            <person name="Howarth C."/>
            <person name="Larson L."/>
            <person name="Lui A."/>
            <person name="MacDonald P.J.P."/>
            <person name="Mehta T."/>
            <person name="Montmayeur A."/>
            <person name="Murphy C."/>
            <person name="Neiman D."/>
            <person name="Pearson M."/>
            <person name="Priest M."/>
            <person name="Roberts A."/>
            <person name="Saif S."/>
            <person name="Shea T."/>
            <person name="Shenoy N."/>
            <person name="Sisk P."/>
            <person name="Stolte C."/>
            <person name="Sykes S."/>
            <person name="Yandava C."/>
            <person name="Wortman J."/>
            <person name="Nusbaum C."/>
            <person name="Birren B."/>
        </authorList>
    </citation>
    <scope>NUCLEOTIDE SEQUENCE</scope>
    <source>
        <strain evidence="1">ATCC 64411</strain>
    </source>
</reference>
<dbReference type="VEuPathDB" id="FungiDB:MAPG_11323"/>
<dbReference type="Proteomes" id="UP000011715">
    <property type="component" value="Unassembled WGS sequence"/>
</dbReference>
<evidence type="ECO:0000313" key="3">
    <source>
        <dbReference type="Proteomes" id="UP000011715"/>
    </source>
</evidence>
<dbReference type="AlphaFoldDB" id="A0A0C4EEZ1"/>
<evidence type="ECO:0000313" key="1">
    <source>
        <dbReference type="EMBL" id="KLU92377.1"/>
    </source>
</evidence>
<gene>
    <name evidence="1" type="ORF">MAPG_11323</name>
</gene>
<sequence length="179" mass="20601">MGTYESIDLDGEQADFLDYLEKGQVDPAVQIHQSWITHKQLDQGYHESPVSFLTKWQVSAQKIKPEASRTGPQQLSRLSREFSFHLQDWLQDELQQTRRPTGIPPGTLATQAVGSSAYEVRLPAKHSRLHSVFTLLEPWNDFRPRVSNSTLPDLEEETEEWEVEDVVNMQEQDGSCSFW</sequence>
<protein>
    <submittedName>
        <fullName evidence="1 2">Uncharacterized protein</fullName>
    </submittedName>
</protein>
<reference evidence="1" key="2">
    <citation type="submission" date="2010-05" db="EMBL/GenBank/DDBJ databases">
        <title>The Genome Sequence of Magnaporthe poae strain ATCC 64411.</title>
        <authorList>
            <consortium name="The Broad Institute Genome Sequencing Platform"/>
            <consortium name="Broad Institute Genome Sequencing Center for Infectious Disease"/>
            <person name="Ma L.-J."/>
            <person name="Dead R."/>
            <person name="Young S."/>
            <person name="Zeng Q."/>
            <person name="Koehrsen M."/>
            <person name="Alvarado L."/>
            <person name="Berlin A."/>
            <person name="Chapman S.B."/>
            <person name="Chen Z."/>
            <person name="Freedman E."/>
            <person name="Gellesch M."/>
            <person name="Goldberg J."/>
            <person name="Griggs A."/>
            <person name="Gujja S."/>
            <person name="Heilman E.R."/>
            <person name="Heiman D."/>
            <person name="Hepburn T."/>
            <person name="Howarth C."/>
            <person name="Jen D."/>
            <person name="Larson L."/>
            <person name="Mehta T."/>
            <person name="Neiman D."/>
            <person name="Pearson M."/>
            <person name="Roberts A."/>
            <person name="Saif S."/>
            <person name="Shea T."/>
            <person name="Shenoy N."/>
            <person name="Sisk P."/>
            <person name="Stolte C."/>
            <person name="Sykes S."/>
            <person name="Walk T."/>
            <person name="White J."/>
            <person name="Yandava C."/>
            <person name="Haas B."/>
            <person name="Nusbaum C."/>
            <person name="Birren B."/>
        </authorList>
    </citation>
    <scope>NUCLEOTIDE SEQUENCE</scope>
    <source>
        <strain evidence="1">ATCC 64411</strain>
    </source>
</reference>
<dbReference type="EMBL" id="GL876980">
    <property type="protein sequence ID" value="KLU92377.1"/>
    <property type="molecule type" value="Genomic_DNA"/>
</dbReference>
<name>A0A0C4EEZ1_MAGP6</name>
<reference evidence="2" key="5">
    <citation type="submission" date="2015-06" db="UniProtKB">
        <authorList>
            <consortium name="EnsemblFungi"/>
        </authorList>
    </citation>
    <scope>IDENTIFICATION</scope>
    <source>
        <strain evidence="2">ATCC 64411</strain>
    </source>
</reference>
<accession>A0A0C4EEZ1</accession>
<dbReference type="EnsemblFungi" id="MAPG_11323T0">
    <property type="protein sequence ID" value="MAPG_11323T0"/>
    <property type="gene ID" value="MAPG_11323"/>
</dbReference>
<reference evidence="2" key="4">
    <citation type="journal article" date="2015" name="G3 (Bethesda)">
        <title>Genome sequences of three phytopathogenic species of the Magnaporthaceae family of fungi.</title>
        <authorList>
            <person name="Okagaki L.H."/>
            <person name="Nunes C.C."/>
            <person name="Sailsbery J."/>
            <person name="Clay B."/>
            <person name="Brown D."/>
            <person name="John T."/>
            <person name="Oh Y."/>
            <person name="Young N."/>
            <person name="Fitzgerald M."/>
            <person name="Haas B.J."/>
            <person name="Zeng Q."/>
            <person name="Young S."/>
            <person name="Adiconis X."/>
            <person name="Fan L."/>
            <person name="Levin J.Z."/>
            <person name="Mitchell T.K."/>
            <person name="Okubara P.A."/>
            <person name="Farman M.L."/>
            <person name="Kohn L.M."/>
            <person name="Birren B."/>
            <person name="Ma L.-J."/>
            <person name="Dean R.A."/>
        </authorList>
    </citation>
    <scope>NUCLEOTIDE SEQUENCE</scope>
    <source>
        <strain evidence="2">ATCC 64411 / 73-15</strain>
    </source>
</reference>